<proteinExistence type="predicted"/>
<dbReference type="Pfam" id="PF00582">
    <property type="entry name" value="Usp"/>
    <property type="match status" value="1"/>
</dbReference>
<feature type="domain" description="UspA" evidence="1">
    <location>
        <begin position="62"/>
        <end position="94"/>
    </location>
</feature>
<reference evidence="2 3" key="1">
    <citation type="journal article" date="2015" name="Antonie Van Leeuwenhoek">
        <title>Prauserella endophytica sp. nov., an endophytic actinobacterium isolated from Tamarix taklamakanensis.</title>
        <authorList>
            <person name="Liu J.M."/>
            <person name="Habden X."/>
            <person name="Guo L."/>
            <person name="Tuo L."/>
            <person name="Jiang Z.K."/>
            <person name="Liu S.W."/>
            <person name="Liu X.F."/>
            <person name="Chen L."/>
            <person name="Li R.F."/>
            <person name="Zhang Y.Q."/>
            <person name="Sun C.H."/>
        </authorList>
    </citation>
    <scope>NUCLEOTIDE SEQUENCE [LARGE SCALE GENOMIC DNA]</scope>
    <source>
        <strain evidence="2 3">CGMCC 4.7182</strain>
    </source>
</reference>
<evidence type="ECO:0000313" key="3">
    <source>
        <dbReference type="Proteomes" id="UP000309992"/>
    </source>
</evidence>
<dbReference type="Proteomes" id="UP000309992">
    <property type="component" value="Unassembled WGS sequence"/>
</dbReference>
<evidence type="ECO:0000259" key="1">
    <source>
        <dbReference type="Pfam" id="PF00582"/>
    </source>
</evidence>
<organism evidence="2 3">
    <name type="scientific">Prauserella endophytica</name>
    <dbReference type="NCBI Taxonomy" id="1592324"/>
    <lineage>
        <taxon>Bacteria</taxon>
        <taxon>Bacillati</taxon>
        <taxon>Actinomycetota</taxon>
        <taxon>Actinomycetes</taxon>
        <taxon>Pseudonocardiales</taxon>
        <taxon>Pseudonocardiaceae</taxon>
        <taxon>Prauserella</taxon>
        <taxon>Prauserella coralliicola group</taxon>
    </lineage>
</organism>
<name>A0ABY2S9W2_9PSEU</name>
<sequence>MPRSFLDDLRAEGWRRLAEAAETAAESADGVGRLTVTTEFQVGGAVAVLRASAPPPRGCSWVGTRGLRTLTATLVGSVATALVSHARCPVAVVRGRTPEAEPPAEGPVVVLRKHEDGSAAPADVPVVVGVDGSRSARRRSASPTTRRPCEACL</sequence>
<gene>
    <name evidence="2" type="ORF">FCN18_05360</name>
</gene>
<dbReference type="SUPFAM" id="SSF52402">
    <property type="entry name" value="Adenine nucleotide alpha hydrolases-like"/>
    <property type="match status" value="1"/>
</dbReference>
<evidence type="ECO:0000313" key="2">
    <source>
        <dbReference type="EMBL" id="TKG72667.1"/>
    </source>
</evidence>
<comment type="caution">
    <text evidence="2">The sequence shown here is derived from an EMBL/GenBank/DDBJ whole genome shotgun (WGS) entry which is preliminary data.</text>
</comment>
<dbReference type="Gene3D" id="3.40.50.12370">
    <property type="match status" value="1"/>
</dbReference>
<dbReference type="RefSeq" id="WP_137093590.1">
    <property type="nucleotide sequence ID" value="NZ_SWMS01000002.1"/>
</dbReference>
<dbReference type="EMBL" id="SWMS01000002">
    <property type="protein sequence ID" value="TKG72667.1"/>
    <property type="molecule type" value="Genomic_DNA"/>
</dbReference>
<accession>A0ABY2S9W2</accession>
<keyword evidence="3" id="KW-1185">Reference proteome</keyword>
<protein>
    <recommendedName>
        <fullName evidence="1">UspA domain-containing protein</fullName>
    </recommendedName>
</protein>
<dbReference type="InterPro" id="IPR006016">
    <property type="entry name" value="UspA"/>
</dbReference>